<accession>A0A3M7R0B5</accession>
<reference evidence="1 2" key="1">
    <citation type="journal article" date="2018" name="Sci. Rep.">
        <title>Genomic signatures of local adaptation to the degree of environmental predictability in rotifers.</title>
        <authorList>
            <person name="Franch-Gras L."/>
            <person name="Hahn C."/>
            <person name="Garcia-Roger E.M."/>
            <person name="Carmona M.J."/>
            <person name="Serra M."/>
            <person name="Gomez A."/>
        </authorList>
    </citation>
    <scope>NUCLEOTIDE SEQUENCE [LARGE SCALE GENOMIC DNA]</scope>
    <source>
        <strain evidence="1">HYR1</strain>
    </source>
</reference>
<name>A0A3M7R0B5_BRAPC</name>
<keyword evidence="2" id="KW-1185">Reference proteome</keyword>
<proteinExistence type="predicted"/>
<evidence type="ECO:0000313" key="1">
    <source>
        <dbReference type="EMBL" id="RNA17032.1"/>
    </source>
</evidence>
<dbReference type="AlphaFoldDB" id="A0A3M7R0B5"/>
<gene>
    <name evidence="1" type="ORF">BpHYR1_005399</name>
</gene>
<evidence type="ECO:0000313" key="2">
    <source>
        <dbReference type="Proteomes" id="UP000276133"/>
    </source>
</evidence>
<comment type="caution">
    <text evidence="1">The sequence shown here is derived from an EMBL/GenBank/DDBJ whole genome shotgun (WGS) entry which is preliminary data.</text>
</comment>
<protein>
    <submittedName>
        <fullName evidence="1">Uncharacterized protein</fullName>
    </submittedName>
</protein>
<dbReference type="Proteomes" id="UP000276133">
    <property type="component" value="Unassembled WGS sequence"/>
</dbReference>
<dbReference type="EMBL" id="REGN01004553">
    <property type="protein sequence ID" value="RNA17032.1"/>
    <property type="molecule type" value="Genomic_DNA"/>
</dbReference>
<sequence>MKKEKMFVSYAFVEHLLDEVGSAGFLRVRVLGAQLDLLLLLRREIDGRCVRRLLLLLLIEHW</sequence>
<organism evidence="1 2">
    <name type="scientific">Brachionus plicatilis</name>
    <name type="common">Marine rotifer</name>
    <name type="synonym">Brachionus muelleri</name>
    <dbReference type="NCBI Taxonomy" id="10195"/>
    <lineage>
        <taxon>Eukaryota</taxon>
        <taxon>Metazoa</taxon>
        <taxon>Spiralia</taxon>
        <taxon>Gnathifera</taxon>
        <taxon>Rotifera</taxon>
        <taxon>Eurotatoria</taxon>
        <taxon>Monogononta</taxon>
        <taxon>Pseudotrocha</taxon>
        <taxon>Ploima</taxon>
        <taxon>Brachionidae</taxon>
        <taxon>Brachionus</taxon>
    </lineage>
</organism>